<dbReference type="EMBL" id="VSRR010143605">
    <property type="protein sequence ID" value="MPD04936.1"/>
    <property type="molecule type" value="Genomic_DNA"/>
</dbReference>
<keyword evidence="3" id="KW-1185">Reference proteome</keyword>
<feature type="compositionally biased region" description="Polar residues" evidence="1">
    <location>
        <begin position="67"/>
        <end position="77"/>
    </location>
</feature>
<dbReference type="AlphaFoldDB" id="A0A5B7KDK3"/>
<organism evidence="2 3">
    <name type="scientific">Portunus trituberculatus</name>
    <name type="common">Swimming crab</name>
    <name type="synonym">Neptunus trituberculatus</name>
    <dbReference type="NCBI Taxonomy" id="210409"/>
    <lineage>
        <taxon>Eukaryota</taxon>
        <taxon>Metazoa</taxon>
        <taxon>Ecdysozoa</taxon>
        <taxon>Arthropoda</taxon>
        <taxon>Crustacea</taxon>
        <taxon>Multicrustacea</taxon>
        <taxon>Malacostraca</taxon>
        <taxon>Eumalacostraca</taxon>
        <taxon>Eucarida</taxon>
        <taxon>Decapoda</taxon>
        <taxon>Pleocyemata</taxon>
        <taxon>Brachyura</taxon>
        <taxon>Eubrachyura</taxon>
        <taxon>Portunoidea</taxon>
        <taxon>Portunidae</taxon>
        <taxon>Portuninae</taxon>
        <taxon>Portunus</taxon>
    </lineage>
</organism>
<feature type="compositionally biased region" description="Basic residues" evidence="1">
    <location>
        <begin position="136"/>
        <end position="147"/>
    </location>
</feature>
<comment type="caution">
    <text evidence="2">The sequence shown here is derived from an EMBL/GenBank/DDBJ whole genome shotgun (WGS) entry which is preliminary data.</text>
</comment>
<evidence type="ECO:0000313" key="2">
    <source>
        <dbReference type="EMBL" id="MPD04936.1"/>
    </source>
</evidence>
<evidence type="ECO:0000313" key="3">
    <source>
        <dbReference type="Proteomes" id="UP000324222"/>
    </source>
</evidence>
<gene>
    <name evidence="2" type="ORF">E2C01_100650</name>
</gene>
<feature type="region of interest" description="Disordered" evidence="1">
    <location>
        <begin position="38"/>
        <end position="147"/>
    </location>
</feature>
<name>A0A5B7KDK3_PORTR</name>
<proteinExistence type="predicted"/>
<dbReference type="Proteomes" id="UP000324222">
    <property type="component" value="Unassembled WGS sequence"/>
</dbReference>
<dbReference type="OrthoDB" id="907479at2759"/>
<accession>A0A5B7KDK3</accession>
<evidence type="ECO:0000256" key="1">
    <source>
        <dbReference type="SAM" id="MobiDB-lite"/>
    </source>
</evidence>
<protein>
    <submittedName>
        <fullName evidence="2">Uncharacterized protein</fullName>
    </submittedName>
</protein>
<reference evidence="2 3" key="1">
    <citation type="submission" date="2019-05" db="EMBL/GenBank/DDBJ databases">
        <title>Another draft genome of Portunus trituberculatus and its Hox gene families provides insights of decapod evolution.</title>
        <authorList>
            <person name="Jeong J.-H."/>
            <person name="Song I."/>
            <person name="Kim S."/>
            <person name="Choi T."/>
            <person name="Kim D."/>
            <person name="Ryu S."/>
            <person name="Kim W."/>
        </authorList>
    </citation>
    <scope>NUCLEOTIDE SEQUENCE [LARGE SCALE GENOMIC DNA]</scope>
    <source>
        <tissue evidence="2">Muscle</tissue>
    </source>
</reference>
<feature type="compositionally biased region" description="Low complexity" evidence="1">
    <location>
        <begin position="50"/>
        <end position="66"/>
    </location>
</feature>
<sequence length="147" mass="16536">MLPLNKDSTISSKMSEYDNVPVLPIDYHNHIPAPFPASIDDPCPVPQHRSSMSSSSTMAVSTVSPSYSLQCGESASATPRLLQFPTEENQLPLDTEKRQQQQQHARLDPSLLPQDEDGQQVAYRQNRQQPMEMRSATKHHHLQHNPV</sequence>